<dbReference type="GO" id="GO:0019062">
    <property type="term" value="P:virion attachment to host cell"/>
    <property type="evidence" value="ECO:0007669"/>
    <property type="project" value="InterPro"/>
</dbReference>
<reference evidence="4" key="1">
    <citation type="submission" date="2021-02" db="EMBL/GenBank/DDBJ databases">
        <authorList>
            <person name="Vanwijnsberghe S."/>
        </authorList>
    </citation>
    <scope>NUCLEOTIDE SEQUENCE</scope>
    <source>
        <strain evidence="4">R-70211</strain>
    </source>
</reference>
<evidence type="ECO:0008006" key="6">
    <source>
        <dbReference type="Google" id="ProtNLM"/>
    </source>
</evidence>
<dbReference type="AlphaFoldDB" id="A0A9N8QZN6"/>
<sequence>MNRKTSSRSKTEGEAGKSAQVEKRALSTTEKDGPAERIASPVIATVTDVTSAELKGRFSAGSIPLQQDFSNLIDIAECGRRAVGQSADQTNNTIGAGLSLAGDADTTTMGKLSVKAGNGIVSDGNGVSVKAGHGIACDSNGVGVRAGNGITSDTSGVSVKAGNGLAVDGNGVRIDPAKVLPKGVIMMFCSAGGTAVPAGWALCDGTNGTPDLRNRFILAGDLNSFGKQGGQKVSGDLGSLTFPVTTDNGTLNLSIETEKTVLSVDQMPSHSHGFLQNNSAATLYYNKKYAQENTDAKLTPASCSQYDNEFPEIVISKAGGGNGHNHGVTVNGQTHTHSMRVCTPYYILAFIMKT</sequence>
<evidence type="ECO:0000313" key="4">
    <source>
        <dbReference type="EMBL" id="CAE6910175.1"/>
    </source>
</evidence>
<feature type="region of interest" description="Disordered" evidence="3">
    <location>
        <begin position="1"/>
        <end position="36"/>
    </location>
</feature>
<evidence type="ECO:0000256" key="3">
    <source>
        <dbReference type="SAM" id="MobiDB-lite"/>
    </source>
</evidence>
<comment type="caution">
    <text evidence="4">The sequence shown here is derived from an EMBL/GenBank/DDBJ whole genome shotgun (WGS) entry which is preliminary data.</text>
</comment>
<keyword evidence="5" id="KW-1185">Reference proteome</keyword>
<name>A0A9N8QZN6_9BURK</name>
<accession>A0A9N8QZN6</accession>
<evidence type="ECO:0000313" key="5">
    <source>
        <dbReference type="Proteomes" id="UP000675121"/>
    </source>
</evidence>
<feature type="compositionally biased region" description="Basic and acidic residues" evidence="3">
    <location>
        <begin position="9"/>
        <end position="35"/>
    </location>
</feature>
<dbReference type="CDD" id="cd22641">
    <property type="entry name" value="C24-like"/>
    <property type="match status" value="1"/>
</dbReference>
<evidence type="ECO:0000256" key="1">
    <source>
        <dbReference type="ARBA" id="ARBA00004328"/>
    </source>
</evidence>
<evidence type="ECO:0000256" key="2">
    <source>
        <dbReference type="ARBA" id="ARBA00022581"/>
    </source>
</evidence>
<dbReference type="SUPFAM" id="SSF51225">
    <property type="entry name" value="Fibre shaft of virus attachment proteins"/>
    <property type="match status" value="1"/>
</dbReference>
<dbReference type="EMBL" id="CAJNAS010000010">
    <property type="protein sequence ID" value="CAE6910175.1"/>
    <property type="molecule type" value="Genomic_DNA"/>
</dbReference>
<gene>
    <name evidence="4" type="ORF">R70211_03860</name>
</gene>
<keyword evidence="2" id="KW-0945">Host-virus interaction</keyword>
<dbReference type="InterPro" id="IPR009013">
    <property type="entry name" value="Attachment_protein_shaft_sf"/>
</dbReference>
<dbReference type="Proteomes" id="UP000675121">
    <property type="component" value="Unassembled WGS sequence"/>
</dbReference>
<proteinExistence type="predicted"/>
<protein>
    <recommendedName>
        <fullName evidence="6">Tail fiber protein</fullName>
    </recommendedName>
</protein>
<dbReference type="Gene3D" id="2.10.25.20">
    <property type="entry name" value="reovirus attachment protein sigma1, domain 1"/>
    <property type="match status" value="2"/>
</dbReference>
<dbReference type="SUPFAM" id="SSF88874">
    <property type="entry name" value="Receptor-binding domain of short tail fibre protein gp12"/>
    <property type="match status" value="1"/>
</dbReference>
<organism evidence="4 5">
    <name type="scientific">Paraburkholderia domus</name>
    <dbReference type="NCBI Taxonomy" id="2793075"/>
    <lineage>
        <taxon>Bacteria</taxon>
        <taxon>Pseudomonadati</taxon>
        <taxon>Pseudomonadota</taxon>
        <taxon>Betaproteobacteria</taxon>
        <taxon>Burkholderiales</taxon>
        <taxon>Burkholderiaceae</taxon>
        <taxon>Paraburkholderia</taxon>
    </lineage>
</organism>
<comment type="subcellular location">
    <subcellularLocation>
        <location evidence="1">Virion</location>
    </subcellularLocation>
</comment>